<keyword evidence="8" id="KW-1185">Reference proteome</keyword>
<gene>
    <name evidence="7" type="ORF">BLNAU_6305</name>
</gene>
<sequence>MSNQVPDYPFDNLWSLFVKVPEAGFEKKKNVMWEDSFHKICDFNSLNQFWIALKNLPSPEQMRKSSNYSIFKDGIKPAWEDKRNVGGGRVQITVKNPSVKWNINQLFIDMMLCVMGHDIDFSTNINGLVFNPQKPVIEFWYDKYIQPASLLVSAISQAMDHSVSLGMKYKHEDYKLDQKPF</sequence>
<dbReference type="GO" id="GO:0003743">
    <property type="term" value="F:translation initiation factor activity"/>
    <property type="evidence" value="ECO:0007669"/>
    <property type="project" value="UniProtKB-KW"/>
</dbReference>
<evidence type="ECO:0000256" key="2">
    <source>
        <dbReference type="ARBA" id="ARBA00022540"/>
    </source>
</evidence>
<dbReference type="SUPFAM" id="SSF55418">
    <property type="entry name" value="eIF4e-like"/>
    <property type="match status" value="1"/>
</dbReference>
<dbReference type="InterPro" id="IPR023398">
    <property type="entry name" value="TIF_eIF4e-like"/>
</dbReference>
<proteinExistence type="inferred from homology"/>
<evidence type="ECO:0000313" key="8">
    <source>
        <dbReference type="Proteomes" id="UP001281761"/>
    </source>
</evidence>
<evidence type="ECO:0000256" key="5">
    <source>
        <dbReference type="ARBA" id="ARBA00022917"/>
    </source>
</evidence>
<dbReference type="PANTHER" id="PTHR11960:SF8">
    <property type="entry name" value="EUKARYOTIC TRANSLATION INITIATION FACTOR 4E1-RELATED"/>
    <property type="match status" value="1"/>
</dbReference>
<dbReference type="Pfam" id="PF01652">
    <property type="entry name" value="IF4E"/>
    <property type="match status" value="1"/>
</dbReference>
<comment type="similarity">
    <text evidence="1 6">Belongs to the eukaryotic initiation factor 4E family.</text>
</comment>
<evidence type="ECO:0000256" key="6">
    <source>
        <dbReference type="RuleBase" id="RU004374"/>
    </source>
</evidence>
<dbReference type="InterPro" id="IPR001040">
    <property type="entry name" value="TIF_eIF_4E"/>
</dbReference>
<dbReference type="EMBL" id="JARBJD010000035">
    <property type="protein sequence ID" value="KAK2958802.1"/>
    <property type="molecule type" value="Genomic_DNA"/>
</dbReference>
<evidence type="ECO:0000256" key="3">
    <source>
        <dbReference type="ARBA" id="ARBA00022845"/>
    </source>
</evidence>
<name>A0ABQ9Y4X6_9EUKA</name>
<dbReference type="PANTHER" id="PTHR11960">
    <property type="entry name" value="EUKARYOTIC TRANSLATION INITIATION FACTOR 4E RELATED"/>
    <property type="match status" value="1"/>
</dbReference>
<comment type="caution">
    <text evidence="7">The sequence shown here is derived from an EMBL/GenBank/DDBJ whole genome shotgun (WGS) entry which is preliminary data.</text>
</comment>
<dbReference type="Gene3D" id="3.30.760.10">
    <property type="entry name" value="RNA Cap, Translation Initiation Factor Eif4e"/>
    <property type="match status" value="1"/>
</dbReference>
<evidence type="ECO:0000256" key="4">
    <source>
        <dbReference type="ARBA" id="ARBA00022884"/>
    </source>
</evidence>
<keyword evidence="3" id="KW-0810">Translation regulation</keyword>
<keyword evidence="2 6" id="KW-0396">Initiation factor</keyword>
<organism evidence="7 8">
    <name type="scientific">Blattamonas nauphoetae</name>
    <dbReference type="NCBI Taxonomy" id="2049346"/>
    <lineage>
        <taxon>Eukaryota</taxon>
        <taxon>Metamonada</taxon>
        <taxon>Preaxostyla</taxon>
        <taxon>Oxymonadida</taxon>
        <taxon>Blattamonas</taxon>
    </lineage>
</organism>
<keyword evidence="5 6" id="KW-0648">Protein biosynthesis</keyword>
<evidence type="ECO:0000313" key="7">
    <source>
        <dbReference type="EMBL" id="KAK2958802.1"/>
    </source>
</evidence>
<evidence type="ECO:0000256" key="1">
    <source>
        <dbReference type="ARBA" id="ARBA00009860"/>
    </source>
</evidence>
<keyword evidence="4 6" id="KW-0694">RNA-binding</keyword>
<reference evidence="7 8" key="1">
    <citation type="journal article" date="2022" name="bioRxiv">
        <title>Genomics of Preaxostyla Flagellates Illuminates Evolutionary Transitions and the Path Towards Mitochondrial Loss.</title>
        <authorList>
            <person name="Novak L.V.F."/>
            <person name="Treitli S.C."/>
            <person name="Pyrih J."/>
            <person name="Halakuc P."/>
            <person name="Pipaliya S.V."/>
            <person name="Vacek V."/>
            <person name="Brzon O."/>
            <person name="Soukal P."/>
            <person name="Eme L."/>
            <person name="Dacks J.B."/>
            <person name="Karnkowska A."/>
            <person name="Elias M."/>
            <person name="Hampl V."/>
        </authorList>
    </citation>
    <scope>NUCLEOTIDE SEQUENCE [LARGE SCALE GENOMIC DNA]</scope>
    <source>
        <strain evidence="7">NAU3</strain>
        <tissue evidence="7">Gut</tissue>
    </source>
</reference>
<protein>
    <submittedName>
        <fullName evidence="7">Translation initiation factor 4E</fullName>
    </submittedName>
</protein>
<accession>A0ABQ9Y4X6</accession>
<dbReference type="Proteomes" id="UP001281761">
    <property type="component" value="Unassembled WGS sequence"/>
</dbReference>